<evidence type="ECO:0000259" key="6">
    <source>
        <dbReference type="SMART" id="SM00732"/>
    </source>
</evidence>
<comment type="similarity">
    <text evidence="5">Belongs to the YqgF HJR family.</text>
</comment>
<dbReference type="Pfam" id="PF03652">
    <property type="entry name" value="RuvX"/>
    <property type="match status" value="1"/>
</dbReference>
<feature type="domain" description="YqgF/RNase H-like" evidence="6">
    <location>
        <begin position="12"/>
        <end position="112"/>
    </location>
</feature>
<dbReference type="GO" id="GO:0000967">
    <property type="term" value="P:rRNA 5'-end processing"/>
    <property type="evidence" value="ECO:0007669"/>
    <property type="project" value="UniProtKB-UniRule"/>
</dbReference>
<evidence type="ECO:0000256" key="1">
    <source>
        <dbReference type="ARBA" id="ARBA00022490"/>
    </source>
</evidence>
<keyword evidence="3 5" id="KW-0540">Nuclease</keyword>
<evidence type="ECO:0000256" key="4">
    <source>
        <dbReference type="ARBA" id="ARBA00022801"/>
    </source>
</evidence>
<evidence type="ECO:0000256" key="3">
    <source>
        <dbReference type="ARBA" id="ARBA00022722"/>
    </source>
</evidence>
<dbReference type="NCBIfam" id="TIGR00250">
    <property type="entry name" value="RNAse_H_YqgF"/>
    <property type="match status" value="1"/>
</dbReference>
<evidence type="ECO:0000313" key="8">
    <source>
        <dbReference type="Proteomes" id="UP000245168"/>
    </source>
</evidence>
<dbReference type="InterPro" id="IPR037027">
    <property type="entry name" value="YqgF/RNaseH-like_dom_sf"/>
</dbReference>
<dbReference type="SMART" id="SM00732">
    <property type="entry name" value="YqgFc"/>
    <property type="match status" value="1"/>
</dbReference>
<dbReference type="GO" id="GO:0004518">
    <property type="term" value="F:nuclease activity"/>
    <property type="evidence" value="ECO:0007669"/>
    <property type="project" value="UniProtKB-KW"/>
</dbReference>
<comment type="subcellular location">
    <subcellularLocation>
        <location evidence="5">Cytoplasm</location>
    </subcellularLocation>
</comment>
<dbReference type="PANTHER" id="PTHR33317:SF4">
    <property type="entry name" value="POLYNUCLEOTIDYL TRANSFERASE, RIBONUCLEASE H-LIKE SUPERFAMILY PROTEIN"/>
    <property type="match status" value="1"/>
</dbReference>
<dbReference type="PANTHER" id="PTHR33317">
    <property type="entry name" value="POLYNUCLEOTIDYL TRANSFERASE, RIBONUCLEASE H-LIKE SUPERFAMILY PROTEIN"/>
    <property type="match status" value="1"/>
</dbReference>
<proteinExistence type="inferred from homology"/>
<dbReference type="GO" id="GO:0005829">
    <property type="term" value="C:cytosol"/>
    <property type="evidence" value="ECO:0007669"/>
    <property type="project" value="TreeGrafter"/>
</dbReference>
<comment type="caution">
    <text evidence="7">The sequence shown here is derived from an EMBL/GenBank/DDBJ whole genome shotgun (WGS) entry which is preliminary data.</text>
</comment>
<sequence length="158" mass="16980">MLFMNPAHLPPGPLMAVDPGSKTLGIAACNSDRTVVTPVTTIKRVKFTKDAEELLRLYDERKCAGLIVGLPLHMEGGEGGRAQSARSFVTNLLRVRDIPVAFQDERLSTVAAEDRLIEAEIPAGKRKDMIDAEAAAGILQAALDQIAGASESDMGYKF</sequence>
<evidence type="ECO:0000313" key="7">
    <source>
        <dbReference type="EMBL" id="PWE16466.1"/>
    </source>
</evidence>
<dbReference type="Proteomes" id="UP000245168">
    <property type="component" value="Unassembled WGS sequence"/>
</dbReference>
<comment type="function">
    <text evidence="5">Could be a nuclease involved in processing of the 5'-end of pre-16S rRNA.</text>
</comment>
<name>A0A2U2BR39_9PROT</name>
<dbReference type="EC" id="3.1.-.-" evidence="5"/>
<organism evidence="7 8">
    <name type="scientific">Marinicauda salina</name>
    <dbReference type="NCBI Taxonomy" id="2135793"/>
    <lineage>
        <taxon>Bacteria</taxon>
        <taxon>Pseudomonadati</taxon>
        <taxon>Pseudomonadota</taxon>
        <taxon>Alphaproteobacteria</taxon>
        <taxon>Maricaulales</taxon>
        <taxon>Maricaulaceae</taxon>
        <taxon>Marinicauda</taxon>
    </lineage>
</organism>
<keyword evidence="4 5" id="KW-0378">Hydrolase</keyword>
<evidence type="ECO:0000256" key="5">
    <source>
        <dbReference type="HAMAP-Rule" id="MF_00651"/>
    </source>
</evidence>
<dbReference type="InterPro" id="IPR012337">
    <property type="entry name" value="RNaseH-like_sf"/>
</dbReference>
<dbReference type="GO" id="GO:0016788">
    <property type="term" value="F:hydrolase activity, acting on ester bonds"/>
    <property type="evidence" value="ECO:0007669"/>
    <property type="project" value="UniProtKB-UniRule"/>
</dbReference>
<gene>
    <name evidence="7" type="ORF">DDZ18_11865</name>
</gene>
<dbReference type="InterPro" id="IPR006641">
    <property type="entry name" value="YqgF/RNaseH-like_dom"/>
</dbReference>
<accession>A0A2U2BR39</accession>
<protein>
    <recommendedName>
        <fullName evidence="5">Putative pre-16S rRNA nuclease</fullName>
        <ecNumber evidence="5">3.1.-.-</ecNumber>
    </recommendedName>
</protein>
<dbReference type="OrthoDB" id="9796140at2"/>
<dbReference type="SUPFAM" id="SSF53098">
    <property type="entry name" value="Ribonuclease H-like"/>
    <property type="match status" value="1"/>
</dbReference>
<dbReference type="RefSeq" id="WP_109253621.1">
    <property type="nucleotide sequence ID" value="NZ_QEXV01000006.1"/>
</dbReference>
<keyword evidence="1 5" id="KW-0963">Cytoplasm</keyword>
<dbReference type="Gene3D" id="3.30.420.140">
    <property type="entry name" value="YqgF/RNase H-like domain"/>
    <property type="match status" value="1"/>
</dbReference>
<keyword evidence="2 5" id="KW-0690">Ribosome biogenesis</keyword>
<evidence type="ECO:0000256" key="2">
    <source>
        <dbReference type="ARBA" id="ARBA00022517"/>
    </source>
</evidence>
<reference evidence="8" key="1">
    <citation type="submission" date="2018-05" db="EMBL/GenBank/DDBJ databases">
        <authorList>
            <person name="Liu B.-T."/>
        </authorList>
    </citation>
    <scope>NUCLEOTIDE SEQUENCE [LARGE SCALE GENOMIC DNA]</scope>
    <source>
        <strain evidence="8">WD6-1</strain>
    </source>
</reference>
<dbReference type="AlphaFoldDB" id="A0A2U2BR39"/>
<dbReference type="CDD" id="cd16964">
    <property type="entry name" value="YqgF"/>
    <property type="match status" value="1"/>
</dbReference>
<dbReference type="HAMAP" id="MF_00651">
    <property type="entry name" value="Nuclease_YqgF"/>
    <property type="match status" value="1"/>
</dbReference>
<dbReference type="InterPro" id="IPR005227">
    <property type="entry name" value="YqgF"/>
</dbReference>
<keyword evidence="8" id="KW-1185">Reference proteome</keyword>
<dbReference type="EMBL" id="QEXV01000006">
    <property type="protein sequence ID" value="PWE16466.1"/>
    <property type="molecule type" value="Genomic_DNA"/>
</dbReference>